<evidence type="ECO:0000256" key="2">
    <source>
        <dbReference type="ARBA" id="ARBA00008892"/>
    </source>
</evidence>
<proteinExistence type="inferred from homology"/>
<reference evidence="14" key="2">
    <citation type="journal article" date="2017" name="Proc. R. Soc. B">
        <title>Mitochondrial phylogenomics of Hemiptera reveals adaptive innovations driving the diversification of true bugs.</title>
        <authorList>
            <person name="Li H."/>
            <person name="Leavengood J.M.Jr."/>
            <person name="Chapman E.G."/>
            <person name="Burkhardt D."/>
            <person name="Song F."/>
            <person name="Jiang P."/>
            <person name="Liu J."/>
            <person name="Zhou X."/>
            <person name="Cai W."/>
        </authorList>
    </citation>
    <scope>NUCLEOTIDE SEQUENCE</scope>
</reference>
<keyword evidence="6 12" id="KW-0812">Transmembrane</keyword>
<evidence type="ECO:0000256" key="1">
    <source>
        <dbReference type="ARBA" id="ARBA00004304"/>
    </source>
</evidence>
<evidence type="ECO:0000313" key="14">
    <source>
        <dbReference type="EMBL" id="AGO28133.1"/>
    </source>
</evidence>
<reference evidence="14" key="1">
    <citation type="submission" date="2013-04" db="EMBL/GenBank/DDBJ databases">
        <authorList>
            <person name="Siti Noraziah A.Z."/>
            <person name="Nazlina I."/>
        </authorList>
    </citation>
    <scope>NUCLEOTIDE SEQUENCE</scope>
</reference>
<evidence type="ECO:0000256" key="13">
    <source>
        <dbReference type="SAM" id="Phobius"/>
    </source>
</evidence>
<gene>
    <name evidence="14" type="primary">ATP8</name>
</gene>
<evidence type="ECO:0000256" key="8">
    <source>
        <dbReference type="ARBA" id="ARBA00022989"/>
    </source>
</evidence>
<dbReference type="GO" id="GO:0031966">
    <property type="term" value="C:mitochondrial membrane"/>
    <property type="evidence" value="ECO:0007669"/>
    <property type="project" value="UniProtKB-SubCell"/>
</dbReference>
<keyword evidence="7 12" id="KW-0375">Hydrogen ion transport</keyword>
<evidence type="ECO:0000256" key="10">
    <source>
        <dbReference type="ARBA" id="ARBA00023128"/>
    </source>
</evidence>
<keyword evidence="11 13" id="KW-0472">Membrane</keyword>
<keyword evidence="9 12" id="KW-0406">Ion transport</keyword>
<geneLocation type="mitochondrion" evidence="14"/>
<evidence type="ECO:0000256" key="4">
    <source>
        <dbReference type="ARBA" id="ARBA00022448"/>
    </source>
</evidence>
<dbReference type="InterPro" id="IPR001421">
    <property type="entry name" value="ATP8_metazoa"/>
</dbReference>
<evidence type="ECO:0000256" key="3">
    <source>
        <dbReference type="ARBA" id="ARBA00011291"/>
    </source>
</evidence>
<dbReference type="Pfam" id="PF00895">
    <property type="entry name" value="ATP-synt_8"/>
    <property type="match status" value="1"/>
</dbReference>
<name>A0A342CFB5_9HEMI</name>
<evidence type="ECO:0000256" key="6">
    <source>
        <dbReference type="ARBA" id="ARBA00022692"/>
    </source>
</evidence>
<accession>A0A342CFB5</accession>
<comment type="similarity">
    <text evidence="2 12">Belongs to the ATPase protein 8 family.</text>
</comment>
<evidence type="ECO:0000256" key="5">
    <source>
        <dbReference type="ARBA" id="ARBA00022547"/>
    </source>
</evidence>
<keyword evidence="4 12" id="KW-0813">Transport</keyword>
<sequence>MPQMAPIWWTTLFIMFNMSFIIMMTLMYFQSEMKPIMKKQITKKTMNYNWKW</sequence>
<dbReference type="GO" id="GO:0015078">
    <property type="term" value="F:proton transmembrane transporter activity"/>
    <property type="evidence" value="ECO:0007669"/>
    <property type="project" value="InterPro"/>
</dbReference>
<keyword evidence="8 13" id="KW-1133">Transmembrane helix</keyword>
<organism evidence="14">
    <name type="scientific">Sphedanolestes impressicollis</name>
    <dbReference type="NCBI Taxonomy" id="488298"/>
    <lineage>
        <taxon>Eukaryota</taxon>
        <taxon>Metazoa</taxon>
        <taxon>Ecdysozoa</taxon>
        <taxon>Arthropoda</taxon>
        <taxon>Hexapoda</taxon>
        <taxon>Insecta</taxon>
        <taxon>Pterygota</taxon>
        <taxon>Neoptera</taxon>
        <taxon>Paraneoptera</taxon>
        <taxon>Hemiptera</taxon>
        <taxon>Heteroptera</taxon>
        <taxon>Panheteroptera</taxon>
        <taxon>Cimicomorpha</taxon>
        <taxon>Reduviidae</taxon>
        <taxon>Harpactorinae</taxon>
        <taxon>Harpactorini</taxon>
        <taxon>Sphedanolestes</taxon>
    </lineage>
</organism>
<comment type="subunit">
    <text evidence="3">F-type ATPases have 2 components, CF(1) - the catalytic core - and CF(0) - the membrane proton channel.</text>
</comment>
<protein>
    <recommendedName>
        <fullName evidence="12">ATP synthase complex subunit 8</fullName>
    </recommendedName>
</protein>
<keyword evidence="5 12" id="KW-0138">CF(0)</keyword>
<dbReference type="AlphaFoldDB" id="A0A342CFB5"/>
<evidence type="ECO:0000256" key="9">
    <source>
        <dbReference type="ARBA" id="ARBA00023065"/>
    </source>
</evidence>
<feature type="transmembrane region" description="Helical" evidence="13">
    <location>
        <begin position="6"/>
        <end position="29"/>
    </location>
</feature>
<dbReference type="GO" id="GO:0045259">
    <property type="term" value="C:proton-transporting ATP synthase complex"/>
    <property type="evidence" value="ECO:0007669"/>
    <property type="project" value="UniProtKB-KW"/>
</dbReference>
<evidence type="ECO:0000256" key="12">
    <source>
        <dbReference type="RuleBase" id="RU003661"/>
    </source>
</evidence>
<evidence type="ECO:0000256" key="11">
    <source>
        <dbReference type="ARBA" id="ARBA00023136"/>
    </source>
</evidence>
<dbReference type="EMBL" id="KC887536">
    <property type="protein sequence ID" value="AGO28133.1"/>
    <property type="molecule type" value="Genomic_DNA"/>
</dbReference>
<keyword evidence="10 12" id="KW-0496">Mitochondrion</keyword>
<evidence type="ECO:0000256" key="7">
    <source>
        <dbReference type="ARBA" id="ARBA00022781"/>
    </source>
</evidence>
<dbReference type="GO" id="GO:0015986">
    <property type="term" value="P:proton motive force-driven ATP synthesis"/>
    <property type="evidence" value="ECO:0007669"/>
    <property type="project" value="InterPro"/>
</dbReference>
<comment type="subcellular location">
    <subcellularLocation>
        <location evidence="1 12">Mitochondrion membrane</location>
        <topology evidence="1 12">Single-pass membrane protein</topology>
    </subcellularLocation>
</comment>